<dbReference type="Pfam" id="PF00392">
    <property type="entry name" value="GntR"/>
    <property type="match status" value="1"/>
</dbReference>
<evidence type="ECO:0000256" key="3">
    <source>
        <dbReference type="ARBA" id="ARBA00023163"/>
    </source>
</evidence>
<dbReference type="SMART" id="SM00895">
    <property type="entry name" value="FCD"/>
    <property type="match status" value="1"/>
</dbReference>
<accession>A0ABX1DQF4</accession>
<evidence type="ECO:0000256" key="1">
    <source>
        <dbReference type="ARBA" id="ARBA00023015"/>
    </source>
</evidence>
<proteinExistence type="predicted"/>
<dbReference type="PANTHER" id="PTHR43537:SF39">
    <property type="entry name" value="HTH-TYPE TRANSCRIPTIONAL REGULATOR MCBR"/>
    <property type="match status" value="1"/>
</dbReference>
<dbReference type="PANTHER" id="PTHR43537">
    <property type="entry name" value="TRANSCRIPTIONAL REGULATOR, GNTR FAMILY"/>
    <property type="match status" value="1"/>
</dbReference>
<dbReference type="InterPro" id="IPR036388">
    <property type="entry name" value="WH-like_DNA-bd_sf"/>
</dbReference>
<dbReference type="SMART" id="SM00345">
    <property type="entry name" value="HTH_GNTR"/>
    <property type="match status" value="1"/>
</dbReference>
<keyword evidence="2" id="KW-0238">DNA-binding</keyword>
<evidence type="ECO:0000256" key="2">
    <source>
        <dbReference type="ARBA" id="ARBA00023125"/>
    </source>
</evidence>
<evidence type="ECO:0000313" key="5">
    <source>
        <dbReference type="EMBL" id="NKC05173.1"/>
    </source>
</evidence>
<keyword evidence="6" id="KW-1185">Reference proteome</keyword>
<comment type="caution">
    <text evidence="5">The sequence shown here is derived from an EMBL/GenBank/DDBJ whole genome shotgun (WGS) entry which is preliminary data.</text>
</comment>
<dbReference type="InterPro" id="IPR036390">
    <property type="entry name" value="WH_DNA-bd_sf"/>
</dbReference>
<dbReference type="Gene3D" id="1.20.120.530">
    <property type="entry name" value="GntR ligand-binding domain-like"/>
    <property type="match status" value="1"/>
</dbReference>
<dbReference type="EMBL" id="JAAVLN010000003">
    <property type="protein sequence ID" value="NKC05173.1"/>
    <property type="molecule type" value="Genomic_DNA"/>
</dbReference>
<sequence>MHKIAELQTLVHENLGDVVYRKLSEALMRGKFAPGTRLTIRELAASLGTSVTPVRDALLRLIQDNALIQKTPRDVRVPILTPERYCEIRDIRVRLEGLAVSRAAVAATPEDIARLWSIINDNEIAIKEQRWEDALECNQIFHSAFAEIARMPSLITILGTLWLQMGPLIAGIYEYGGRHMIEDHYIVVKAIEARDADAAEAALAKDILDASELILEKNCGSFAGVVLNSHTDTIGFRATIRPADKEPVLSRNYENATGMPVAQAVADYRSYHTPVATRR</sequence>
<dbReference type="Pfam" id="PF07729">
    <property type="entry name" value="FCD"/>
    <property type="match status" value="1"/>
</dbReference>
<evidence type="ECO:0000313" key="6">
    <source>
        <dbReference type="Proteomes" id="UP000704467"/>
    </source>
</evidence>
<reference evidence="5 6" key="1">
    <citation type="submission" date="2020-03" db="EMBL/GenBank/DDBJ databases">
        <title>Whole genome sequencing of clinical and environmental type strains of Ochrobactrum.</title>
        <authorList>
            <person name="Dharne M."/>
        </authorList>
    </citation>
    <scope>NUCLEOTIDE SEQUENCE [LARGE SCALE GENOMIC DNA]</scope>
    <source>
        <strain evidence="5 6">CIP 109452</strain>
    </source>
</reference>
<feature type="domain" description="HTH gntR-type" evidence="4">
    <location>
        <begin position="13"/>
        <end position="80"/>
    </location>
</feature>
<keyword evidence="1" id="KW-0805">Transcription regulation</keyword>
<dbReference type="PROSITE" id="PS50949">
    <property type="entry name" value="HTH_GNTR"/>
    <property type="match status" value="1"/>
</dbReference>
<name>A0ABX1DQF4_9HYPH</name>
<dbReference type="SUPFAM" id="SSF46785">
    <property type="entry name" value="Winged helix' DNA-binding domain"/>
    <property type="match status" value="1"/>
</dbReference>
<organism evidence="5 6">
    <name type="scientific">Brucella haematophila</name>
    <dbReference type="NCBI Taxonomy" id="419474"/>
    <lineage>
        <taxon>Bacteria</taxon>
        <taxon>Pseudomonadati</taxon>
        <taxon>Pseudomonadota</taxon>
        <taxon>Alphaproteobacteria</taxon>
        <taxon>Hyphomicrobiales</taxon>
        <taxon>Brucellaceae</taxon>
        <taxon>Brucella/Ochrobactrum group</taxon>
        <taxon>Brucella</taxon>
    </lineage>
</organism>
<dbReference type="Gene3D" id="1.10.10.10">
    <property type="entry name" value="Winged helix-like DNA-binding domain superfamily/Winged helix DNA-binding domain"/>
    <property type="match status" value="1"/>
</dbReference>
<dbReference type="InterPro" id="IPR000524">
    <property type="entry name" value="Tscrpt_reg_HTH_GntR"/>
</dbReference>
<keyword evidence="3" id="KW-0804">Transcription</keyword>
<dbReference type="SUPFAM" id="SSF48008">
    <property type="entry name" value="GntR ligand-binding domain-like"/>
    <property type="match status" value="1"/>
</dbReference>
<evidence type="ECO:0000259" key="4">
    <source>
        <dbReference type="PROSITE" id="PS50949"/>
    </source>
</evidence>
<dbReference type="InterPro" id="IPR008920">
    <property type="entry name" value="TF_FadR/GntR_C"/>
</dbReference>
<dbReference type="Proteomes" id="UP000704467">
    <property type="component" value="Unassembled WGS sequence"/>
</dbReference>
<dbReference type="InterPro" id="IPR011711">
    <property type="entry name" value="GntR_C"/>
</dbReference>
<protein>
    <submittedName>
        <fullName evidence="5">GntR family transcriptional regulator</fullName>
    </submittedName>
</protein>
<gene>
    <name evidence="5" type="ORF">HED55_24430</name>
</gene>